<protein>
    <submittedName>
        <fullName evidence="3">Zn-ribbon protein</fullName>
    </submittedName>
</protein>
<dbReference type="KEGG" id="npy:NPRO_07080"/>
<dbReference type="AlphaFoldDB" id="A0A809R6B1"/>
<dbReference type="Pfam" id="PF24481">
    <property type="entry name" value="CT398_CC"/>
    <property type="match status" value="1"/>
</dbReference>
<feature type="coiled-coil region" evidence="1">
    <location>
        <begin position="32"/>
        <end position="66"/>
    </location>
</feature>
<reference evidence="3" key="1">
    <citation type="journal article" name="DNA Res.">
        <title>The physiological potential of anammox bacteria as revealed by their core genome structure.</title>
        <authorList>
            <person name="Okubo T."/>
            <person name="Toyoda A."/>
            <person name="Fukuhara K."/>
            <person name="Uchiyama I."/>
            <person name="Harigaya Y."/>
            <person name="Kuroiwa M."/>
            <person name="Suzuki T."/>
            <person name="Murakami Y."/>
            <person name="Suwa Y."/>
            <person name="Takami H."/>
        </authorList>
    </citation>
    <scope>NUCLEOTIDE SEQUENCE</scope>
    <source>
        <strain evidence="3">317325-2</strain>
    </source>
</reference>
<evidence type="ECO:0000313" key="3">
    <source>
        <dbReference type="EMBL" id="BBO23113.1"/>
    </source>
</evidence>
<feature type="domain" description="CT398-like coiled coil hairpin" evidence="2">
    <location>
        <begin position="12"/>
        <end position="189"/>
    </location>
</feature>
<dbReference type="InterPro" id="IPR056003">
    <property type="entry name" value="CT398_CC_hairpin"/>
</dbReference>
<dbReference type="Proteomes" id="UP000662873">
    <property type="component" value="Chromosome"/>
</dbReference>
<keyword evidence="1" id="KW-0175">Coiled coil</keyword>
<dbReference type="Gene3D" id="1.10.287.1490">
    <property type="match status" value="1"/>
</dbReference>
<proteinExistence type="predicted"/>
<organism evidence="3 4">
    <name type="scientific">Candidatus Nitrosymbiomonas proteolyticus</name>
    <dbReference type="NCBI Taxonomy" id="2608984"/>
    <lineage>
        <taxon>Bacteria</taxon>
        <taxon>Bacillati</taxon>
        <taxon>Armatimonadota</taxon>
        <taxon>Armatimonadota incertae sedis</taxon>
        <taxon>Candidatus Nitrosymbiomonas</taxon>
    </lineage>
</organism>
<gene>
    <name evidence="3" type="ORF">NPRO_07080</name>
</gene>
<evidence type="ECO:0000313" key="4">
    <source>
        <dbReference type="Proteomes" id="UP000662873"/>
    </source>
</evidence>
<name>A0A809R6B1_9BACT</name>
<evidence type="ECO:0000256" key="1">
    <source>
        <dbReference type="SAM" id="Coils"/>
    </source>
</evidence>
<evidence type="ECO:0000259" key="2">
    <source>
        <dbReference type="Pfam" id="PF24481"/>
    </source>
</evidence>
<accession>A0A809R6B1</accession>
<sequence>MSPDALFRLWQLHQIDAAIVEIRARAAGLDPGREIQREIDRLSQLLAGAQERYHQLAGEQADLELKQKGIDEKIAKFEKDLFSGRIVNPREVEAMQREIEMLRRQRGEADVRILELWELVPPAKAESEALQRQIEEQQRLLAAHQKQVLQFKSQLEDAFKKRTEERPEAVSRVDPMLLTRYESIRKNHGGIGMTRVGKDQMCERCGTKVPLKGLELAKEGRLALCESCHRILYVSEAIA</sequence>
<dbReference type="EMBL" id="AP021858">
    <property type="protein sequence ID" value="BBO23113.1"/>
    <property type="molecule type" value="Genomic_DNA"/>
</dbReference>
<feature type="coiled-coil region" evidence="1">
    <location>
        <begin position="92"/>
        <end position="154"/>
    </location>
</feature>